<dbReference type="InterPro" id="IPR002686">
    <property type="entry name" value="Transposase_17"/>
</dbReference>
<dbReference type="GO" id="GO:0004803">
    <property type="term" value="F:transposase activity"/>
    <property type="evidence" value="ECO:0007669"/>
    <property type="project" value="InterPro"/>
</dbReference>
<dbReference type="GO" id="GO:0003677">
    <property type="term" value="F:DNA binding"/>
    <property type="evidence" value="ECO:0007669"/>
    <property type="project" value="InterPro"/>
</dbReference>
<dbReference type="PANTHER" id="PTHR34322:SF2">
    <property type="entry name" value="TRANSPOSASE IS200-LIKE DOMAIN-CONTAINING PROTEIN"/>
    <property type="match status" value="1"/>
</dbReference>
<protein>
    <submittedName>
        <fullName evidence="2">Protein containing DUF1568</fullName>
    </submittedName>
</protein>
<evidence type="ECO:0000313" key="2">
    <source>
        <dbReference type="EMBL" id="KKW47506.1"/>
    </source>
</evidence>
<name>A0A0G1YW56_9BACT</name>
<dbReference type="SUPFAM" id="SSF143422">
    <property type="entry name" value="Transposase IS200-like"/>
    <property type="match status" value="1"/>
</dbReference>
<gene>
    <name evidence="2" type="ORF">UY98_C0010G0004</name>
</gene>
<dbReference type="PATRIC" id="fig|1618672.3.peg.212"/>
<reference evidence="2 3" key="1">
    <citation type="journal article" date="2015" name="Nature">
        <title>rRNA introns, odd ribosomes, and small enigmatic genomes across a large radiation of phyla.</title>
        <authorList>
            <person name="Brown C.T."/>
            <person name="Hug L.A."/>
            <person name="Thomas B.C."/>
            <person name="Sharon I."/>
            <person name="Castelle C.J."/>
            <person name="Singh A."/>
            <person name="Wilkins M.J."/>
            <person name="Williams K.H."/>
            <person name="Banfield J.F."/>
        </authorList>
    </citation>
    <scope>NUCLEOTIDE SEQUENCE [LARGE SCALE GENOMIC DNA]</scope>
</reference>
<evidence type="ECO:0000313" key="3">
    <source>
        <dbReference type="Proteomes" id="UP000034789"/>
    </source>
</evidence>
<dbReference type="Pfam" id="PF01797">
    <property type="entry name" value="Y1_Tnp"/>
    <property type="match status" value="1"/>
</dbReference>
<sequence length="222" mass="26120">MPRLARVAVGNMPYHVLNRANGRARIFHDEKDYRHFEALLKEGVELIDMRILAYCIMPNHWHLVLHPKRDRDMSEFMRWVTTTHVRQRRVRTKTVGGGHLYQGSYKSFPIQEDQHLVTVIHYVEQNPLRARLVTRAERWPYSSLYRRRRGNNEDKKLLAPLPIALPRDYLSLVNTVNKEALESIRTSVKKGAPYGSTAWTTWMIEEYDMEGTMRGPGRPKQQ</sequence>
<comment type="caution">
    <text evidence="2">The sequence shown here is derived from an EMBL/GenBank/DDBJ whole genome shotgun (WGS) entry which is preliminary data.</text>
</comment>
<proteinExistence type="predicted"/>
<dbReference type="EMBL" id="LCSD01000010">
    <property type="protein sequence ID" value="KKW47506.1"/>
    <property type="molecule type" value="Genomic_DNA"/>
</dbReference>
<evidence type="ECO:0000259" key="1">
    <source>
        <dbReference type="SMART" id="SM01321"/>
    </source>
</evidence>
<feature type="domain" description="Transposase IS200-like" evidence="1">
    <location>
        <begin position="9"/>
        <end position="126"/>
    </location>
</feature>
<dbReference type="Gene3D" id="3.30.70.1290">
    <property type="entry name" value="Transposase IS200-like"/>
    <property type="match status" value="1"/>
</dbReference>
<dbReference type="AlphaFoldDB" id="A0A0G1YW56"/>
<dbReference type="Proteomes" id="UP000034789">
    <property type="component" value="Unassembled WGS sequence"/>
</dbReference>
<dbReference type="InterPro" id="IPR036515">
    <property type="entry name" value="Transposase_17_sf"/>
</dbReference>
<dbReference type="PANTHER" id="PTHR34322">
    <property type="entry name" value="TRANSPOSASE, Y1_TNP DOMAIN-CONTAINING"/>
    <property type="match status" value="1"/>
</dbReference>
<dbReference type="SMART" id="SM01321">
    <property type="entry name" value="Y1_Tnp"/>
    <property type="match status" value="1"/>
</dbReference>
<dbReference type="GO" id="GO:0006313">
    <property type="term" value="P:DNA transposition"/>
    <property type="evidence" value="ECO:0007669"/>
    <property type="project" value="InterPro"/>
</dbReference>
<accession>A0A0G1YW56</accession>
<organism evidence="2 3">
    <name type="scientific">Candidatus Kaiserbacteria bacterium GW2011_GWA2_58_9</name>
    <dbReference type="NCBI Taxonomy" id="1618672"/>
    <lineage>
        <taxon>Bacteria</taxon>
        <taxon>Candidatus Kaiseribacteriota</taxon>
    </lineage>
</organism>